<evidence type="ECO:0000256" key="1">
    <source>
        <dbReference type="SAM" id="MobiDB-lite"/>
    </source>
</evidence>
<reference evidence="2" key="1">
    <citation type="submission" date="2021-03" db="EMBL/GenBank/DDBJ databases">
        <title>Draft genome sequence of rust myrtle Austropuccinia psidii MF-1, a brazilian biotype.</title>
        <authorList>
            <person name="Quecine M.C."/>
            <person name="Pachon D.M.R."/>
            <person name="Bonatelli M.L."/>
            <person name="Correr F.H."/>
            <person name="Franceschini L.M."/>
            <person name="Leite T.F."/>
            <person name="Margarido G.R.A."/>
            <person name="Almeida C.A."/>
            <person name="Ferrarezi J.A."/>
            <person name="Labate C.A."/>
        </authorList>
    </citation>
    <scope>NUCLEOTIDE SEQUENCE</scope>
    <source>
        <strain evidence="2">MF-1</strain>
    </source>
</reference>
<dbReference type="EMBL" id="AVOT02030643">
    <property type="protein sequence ID" value="MBW0523890.1"/>
    <property type="molecule type" value="Genomic_DNA"/>
</dbReference>
<feature type="compositionally biased region" description="Basic residues" evidence="1">
    <location>
        <begin position="94"/>
        <end position="110"/>
    </location>
</feature>
<dbReference type="Proteomes" id="UP000765509">
    <property type="component" value="Unassembled WGS sequence"/>
</dbReference>
<dbReference type="OrthoDB" id="3056461at2759"/>
<feature type="compositionally biased region" description="Acidic residues" evidence="1">
    <location>
        <begin position="539"/>
        <end position="551"/>
    </location>
</feature>
<name>A0A9Q3EJ29_9BASI</name>
<accession>A0A9Q3EJ29</accession>
<gene>
    <name evidence="2" type="ORF">O181_063605</name>
</gene>
<feature type="region of interest" description="Disordered" evidence="1">
    <location>
        <begin position="491"/>
        <end position="583"/>
    </location>
</feature>
<sequence>MDSTDQIKTSQLSTPNPDIQQLLLSIMKGQETISSTISTLKDDVDRLKLGSNVSKGDSSKVQKAKSSSKSPGSKSSHKENFQRAQSEPLPSKLTPKKPIKGSSPHPKKTPKGGNTSPNTKRKKNNLQMCGDDFPSQFKAVKDVFYLHIKSLWDIKEKDSIPTLPTEDDLVSFYRKFSNAEQIERAVQDSGGGLELNNEEDLQAYARQQLKTLDLGRGMQNLSQTYVDYVGGMLTRLGFRRWCPNLTRNQDDLYNVACRISAIVTFQQLAVGGAYNQYSMNFTYITKTGLLQKAYDHFVHYWIRKRWQKENRVQGSYKADKAKSASNKNRSRLRDARLDFAILNKFPKRYRRIIEEIGAHSDDEADSKKKQIYVIRTLPYRSRKANVFFRKLDEMMASSQNKSQTTSHMRTRLLPKIPVQSAHKVAPRGLPLDFYHIKWFKGRNPMEKRTIPDLKSVAFLPNPEEALNVQNHPDEKLSNKAFNKKYWEESSKPYALQDESESEDDEESSGEDGESIDLEAPSENESGGEEEELYAPGEYAYEDDEFSPEEGESGSVGDESHDEGGSESDVSHQVKEMEGIEEEL</sequence>
<comment type="caution">
    <text evidence="2">The sequence shown here is derived from an EMBL/GenBank/DDBJ whole genome shotgun (WGS) entry which is preliminary data.</text>
</comment>
<dbReference type="AlphaFoldDB" id="A0A9Q3EJ29"/>
<organism evidence="2 3">
    <name type="scientific">Austropuccinia psidii MF-1</name>
    <dbReference type="NCBI Taxonomy" id="1389203"/>
    <lineage>
        <taxon>Eukaryota</taxon>
        <taxon>Fungi</taxon>
        <taxon>Dikarya</taxon>
        <taxon>Basidiomycota</taxon>
        <taxon>Pucciniomycotina</taxon>
        <taxon>Pucciniomycetes</taxon>
        <taxon>Pucciniales</taxon>
        <taxon>Sphaerophragmiaceae</taxon>
        <taxon>Austropuccinia</taxon>
    </lineage>
</organism>
<evidence type="ECO:0000313" key="2">
    <source>
        <dbReference type="EMBL" id="MBW0523890.1"/>
    </source>
</evidence>
<feature type="compositionally biased region" description="Basic and acidic residues" evidence="1">
    <location>
        <begin position="557"/>
        <end position="577"/>
    </location>
</feature>
<feature type="region of interest" description="Disordered" evidence="1">
    <location>
        <begin position="40"/>
        <end position="129"/>
    </location>
</feature>
<feature type="compositionally biased region" description="Acidic residues" evidence="1">
    <location>
        <begin position="497"/>
        <end position="532"/>
    </location>
</feature>
<proteinExistence type="predicted"/>
<protein>
    <submittedName>
        <fullName evidence="2">Uncharacterized protein</fullName>
    </submittedName>
</protein>
<feature type="compositionally biased region" description="Low complexity" evidence="1">
    <location>
        <begin position="59"/>
        <end position="74"/>
    </location>
</feature>
<evidence type="ECO:0000313" key="3">
    <source>
        <dbReference type="Proteomes" id="UP000765509"/>
    </source>
</evidence>
<keyword evidence="3" id="KW-1185">Reference proteome</keyword>